<dbReference type="PANTHER" id="PTHR47642">
    <property type="entry name" value="ATP-DEPENDENT DNA HELICASE"/>
    <property type="match status" value="1"/>
</dbReference>
<gene>
    <name evidence="1" type="ORF">QQF64_033911</name>
</gene>
<sequence>MKRLNKPVPGKKDNLLDTLEVAVGVHVMVTRNLDVEDRIVNGCFGKIANIVTKPKYGIATVQMLELPTIDNPNAGQKHSKKVGGEKDILVYIERSEENRRKGVVR</sequence>
<protein>
    <recommendedName>
        <fullName evidence="3">DNA helicase</fullName>
    </recommendedName>
</protein>
<dbReference type="EMBL" id="JAYMGO010000009">
    <property type="protein sequence ID" value="KAL1268548.1"/>
    <property type="molecule type" value="Genomic_DNA"/>
</dbReference>
<evidence type="ECO:0000313" key="2">
    <source>
        <dbReference type="Proteomes" id="UP001558613"/>
    </source>
</evidence>
<comment type="caution">
    <text evidence="1">The sequence shown here is derived from an EMBL/GenBank/DDBJ whole genome shotgun (WGS) entry which is preliminary data.</text>
</comment>
<organism evidence="1 2">
    <name type="scientific">Cirrhinus molitorella</name>
    <name type="common">mud carp</name>
    <dbReference type="NCBI Taxonomy" id="172907"/>
    <lineage>
        <taxon>Eukaryota</taxon>
        <taxon>Metazoa</taxon>
        <taxon>Chordata</taxon>
        <taxon>Craniata</taxon>
        <taxon>Vertebrata</taxon>
        <taxon>Euteleostomi</taxon>
        <taxon>Actinopterygii</taxon>
        <taxon>Neopterygii</taxon>
        <taxon>Teleostei</taxon>
        <taxon>Ostariophysi</taxon>
        <taxon>Cypriniformes</taxon>
        <taxon>Cyprinidae</taxon>
        <taxon>Labeoninae</taxon>
        <taxon>Labeonini</taxon>
        <taxon>Cirrhinus</taxon>
    </lineage>
</organism>
<dbReference type="PANTHER" id="PTHR47642:SF5">
    <property type="entry name" value="ATP-DEPENDENT DNA HELICASE"/>
    <property type="match status" value="1"/>
</dbReference>
<keyword evidence="2" id="KW-1185">Reference proteome</keyword>
<evidence type="ECO:0008006" key="3">
    <source>
        <dbReference type="Google" id="ProtNLM"/>
    </source>
</evidence>
<reference evidence="1 2" key="1">
    <citation type="submission" date="2023-09" db="EMBL/GenBank/DDBJ databases">
        <authorList>
            <person name="Wang M."/>
        </authorList>
    </citation>
    <scope>NUCLEOTIDE SEQUENCE [LARGE SCALE GENOMIC DNA]</scope>
    <source>
        <strain evidence="1">GT-2023</strain>
        <tissue evidence="1">Liver</tissue>
    </source>
</reference>
<dbReference type="Proteomes" id="UP001558613">
    <property type="component" value="Unassembled WGS sequence"/>
</dbReference>
<dbReference type="InterPro" id="IPR051055">
    <property type="entry name" value="PIF1_helicase"/>
</dbReference>
<evidence type="ECO:0000313" key="1">
    <source>
        <dbReference type="EMBL" id="KAL1268548.1"/>
    </source>
</evidence>
<accession>A0ABR3MV77</accession>
<name>A0ABR3MV77_9TELE</name>
<proteinExistence type="predicted"/>